<dbReference type="AlphaFoldDB" id="A0AAJ6Y9K6"/>
<evidence type="ECO:0000256" key="12">
    <source>
        <dbReference type="SAM" id="MobiDB-lite"/>
    </source>
</evidence>
<organism evidence="14 15">
    <name type="scientific">Populus euphratica</name>
    <name type="common">Euphrates poplar</name>
    <dbReference type="NCBI Taxonomy" id="75702"/>
    <lineage>
        <taxon>Eukaryota</taxon>
        <taxon>Viridiplantae</taxon>
        <taxon>Streptophyta</taxon>
        <taxon>Embryophyta</taxon>
        <taxon>Tracheophyta</taxon>
        <taxon>Spermatophyta</taxon>
        <taxon>Magnoliopsida</taxon>
        <taxon>eudicotyledons</taxon>
        <taxon>Gunneridae</taxon>
        <taxon>Pentapetalae</taxon>
        <taxon>rosids</taxon>
        <taxon>fabids</taxon>
        <taxon>Malpighiales</taxon>
        <taxon>Salicaceae</taxon>
        <taxon>Saliceae</taxon>
        <taxon>Populus</taxon>
    </lineage>
</organism>
<evidence type="ECO:0000256" key="1">
    <source>
        <dbReference type="ARBA" id="ARBA00012513"/>
    </source>
</evidence>
<dbReference type="InterPro" id="IPR011009">
    <property type="entry name" value="Kinase-like_dom_sf"/>
</dbReference>
<dbReference type="Proteomes" id="UP000694918">
    <property type="component" value="Unplaced"/>
</dbReference>
<evidence type="ECO:0000256" key="5">
    <source>
        <dbReference type="ARBA" id="ARBA00022741"/>
    </source>
</evidence>
<keyword evidence="8" id="KW-1015">Disulfide bond</keyword>
<sequence>MLLNWEMRFDIILGVARGLLYLHQDSRLRIIHRDMKTSNILLDAEMNPKISDFGLARMFEGKQTEGSTNRVVGTYGYMSPEYALDGLFSVKSDVFSFGVVVLEILSGKRNTGYFNSDEAQSLLAYAWRLWREDKALDLMDETLREICNTNEFLRCVNAALLCVQDDPSDRPTMSNVVVMLSSESANLPVPKNPAFFIRRGLSGTDFASREQERGLSGTASSSSKQERSIDTAIASDEGR</sequence>
<comment type="catalytic activity">
    <reaction evidence="11">
        <text>L-seryl-[protein] + ATP = O-phospho-L-seryl-[protein] + ADP + H(+)</text>
        <dbReference type="Rhea" id="RHEA:17989"/>
        <dbReference type="Rhea" id="RHEA-COMP:9863"/>
        <dbReference type="Rhea" id="RHEA-COMP:11604"/>
        <dbReference type="ChEBI" id="CHEBI:15378"/>
        <dbReference type="ChEBI" id="CHEBI:29999"/>
        <dbReference type="ChEBI" id="CHEBI:30616"/>
        <dbReference type="ChEBI" id="CHEBI:83421"/>
        <dbReference type="ChEBI" id="CHEBI:456216"/>
        <dbReference type="EC" id="2.7.11.1"/>
    </reaction>
</comment>
<dbReference type="GO" id="GO:0005524">
    <property type="term" value="F:ATP binding"/>
    <property type="evidence" value="ECO:0007669"/>
    <property type="project" value="UniProtKB-KW"/>
</dbReference>
<evidence type="ECO:0000256" key="3">
    <source>
        <dbReference type="ARBA" id="ARBA00022679"/>
    </source>
</evidence>
<dbReference type="Gene3D" id="1.10.510.10">
    <property type="entry name" value="Transferase(Phosphotransferase) domain 1"/>
    <property type="match status" value="1"/>
</dbReference>
<keyword evidence="3" id="KW-0808">Transferase</keyword>
<name>A0AAJ6Y9K6_POPEU</name>
<keyword evidence="14" id="KW-1185">Reference proteome</keyword>
<keyword evidence="6" id="KW-0418">Kinase</keyword>
<proteinExistence type="predicted"/>
<keyword evidence="2" id="KW-0723">Serine/threonine-protein kinase</keyword>
<keyword evidence="9" id="KW-0325">Glycoprotein</keyword>
<keyword evidence="5" id="KW-0547">Nucleotide-binding</keyword>
<dbReference type="InterPro" id="IPR008271">
    <property type="entry name" value="Ser/Thr_kinase_AS"/>
</dbReference>
<comment type="catalytic activity">
    <reaction evidence="10">
        <text>L-threonyl-[protein] + ATP = O-phospho-L-threonyl-[protein] + ADP + H(+)</text>
        <dbReference type="Rhea" id="RHEA:46608"/>
        <dbReference type="Rhea" id="RHEA-COMP:11060"/>
        <dbReference type="Rhea" id="RHEA-COMP:11605"/>
        <dbReference type="ChEBI" id="CHEBI:15378"/>
        <dbReference type="ChEBI" id="CHEBI:30013"/>
        <dbReference type="ChEBI" id="CHEBI:30616"/>
        <dbReference type="ChEBI" id="CHEBI:61977"/>
        <dbReference type="ChEBI" id="CHEBI:456216"/>
        <dbReference type="EC" id="2.7.11.1"/>
    </reaction>
</comment>
<keyword evidence="4" id="KW-0732">Signal</keyword>
<accession>A0AAJ6Y9K6</accession>
<evidence type="ECO:0000256" key="10">
    <source>
        <dbReference type="ARBA" id="ARBA00047899"/>
    </source>
</evidence>
<dbReference type="PROSITE" id="PS50011">
    <property type="entry name" value="PROTEIN_KINASE_DOM"/>
    <property type="match status" value="1"/>
</dbReference>
<evidence type="ECO:0000256" key="2">
    <source>
        <dbReference type="ARBA" id="ARBA00022527"/>
    </source>
</evidence>
<dbReference type="PROSITE" id="PS00108">
    <property type="entry name" value="PROTEIN_KINASE_ST"/>
    <property type="match status" value="1"/>
</dbReference>
<evidence type="ECO:0000256" key="8">
    <source>
        <dbReference type="ARBA" id="ARBA00023157"/>
    </source>
</evidence>
<dbReference type="PANTHER" id="PTHR27002">
    <property type="entry name" value="RECEPTOR-LIKE SERINE/THREONINE-PROTEIN KINASE SD1-8"/>
    <property type="match status" value="1"/>
</dbReference>
<feature type="region of interest" description="Disordered" evidence="12">
    <location>
        <begin position="207"/>
        <end position="239"/>
    </location>
</feature>
<dbReference type="KEGG" id="peu:105141832"/>
<evidence type="ECO:0000313" key="15">
    <source>
        <dbReference type="RefSeq" id="XP_011047504.1"/>
    </source>
</evidence>
<evidence type="ECO:0000256" key="11">
    <source>
        <dbReference type="ARBA" id="ARBA00048679"/>
    </source>
</evidence>
<evidence type="ECO:0000256" key="6">
    <source>
        <dbReference type="ARBA" id="ARBA00022777"/>
    </source>
</evidence>
<dbReference type="GO" id="GO:0005886">
    <property type="term" value="C:plasma membrane"/>
    <property type="evidence" value="ECO:0007669"/>
    <property type="project" value="TreeGrafter"/>
</dbReference>
<evidence type="ECO:0000313" key="14">
    <source>
        <dbReference type="Proteomes" id="UP000694918"/>
    </source>
</evidence>
<dbReference type="PANTHER" id="PTHR27002:SF1111">
    <property type="entry name" value="NON-SPECIFIC SERINE_THREONINE PROTEIN KINASE"/>
    <property type="match status" value="1"/>
</dbReference>
<dbReference type="SMART" id="SM00220">
    <property type="entry name" value="S_TKc"/>
    <property type="match status" value="1"/>
</dbReference>
<reference evidence="15" key="1">
    <citation type="submission" date="2025-08" db="UniProtKB">
        <authorList>
            <consortium name="RefSeq"/>
        </authorList>
    </citation>
    <scope>IDENTIFICATION</scope>
</reference>
<keyword evidence="7" id="KW-0067">ATP-binding</keyword>
<dbReference type="EC" id="2.7.11.1" evidence="1"/>
<evidence type="ECO:0000256" key="7">
    <source>
        <dbReference type="ARBA" id="ARBA00022840"/>
    </source>
</evidence>
<feature type="domain" description="Protein kinase" evidence="13">
    <location>
        <begin position="1"/>
        <end position="195"/>
    </location>
</feature>
<dbReference type="RefSeq" id="XP_011047504.1">
    <property type="nucleotide sequence ID" value="XM_011049202.1"/>
</dbReference>
<dbReference type="SUPFAM" id="SSF56112">
    <property type="entry name" value="Protein kinase-like (PK-like)"/>
    <property type="match status" value="1"/>
</dbReference>
<dbReference type="FunFam" id="1.10.510.10:FF:000060">
    <property type="entry name" value="G-type lectin S-receptor-like serine/threonine-protein kinase"/>
    <property type="match status" value="1"/>
</dbReference>
<protein>
    <recommendedName>
        <fullName evidence="1">non-specific serine/threonine protein kinase</fullName>
        <ecNumber evidence="1">2.7.11.1</ecNumber>
    </recommendedName>
</protein>
<evidence type="ECO:0000259" key="13">
    <source>
        <dbReference type="PROSITE" id="PS50011"/>
    </source>
</evidence>
<evidence type="ECO:0000256" key="9">
    <source>
        <dbReference type="ARBA" id="ARBA00023180"/>
    </source>
</evidence>
<evidence type="ECO:0000256" key="4">
    <source>
        <dbReference type="ARBA" id="ARBA00022729"/>
    </source>
</evidence>
<dbReference type="InterPro" id="IPR000719">
    <property type="entry name" value="Prot_kinase_dom"/>
</dbReference>
<gene>
    <name evidence="15" type="primary">LOC105141832</name>
</gene>
<dbReference type="Pfam" id="PF00069">
    <property type="entry name" value="Pkinase"/>
    <property type="match status" value="1"/>
</dbReference>
<dbReference type="GO" id="GO:0004674">
    <property type="term" value="F:protein serine/threonine kinase activity"/>
    <property type="evidence" value="ECO:0007669"/>
    <property type="project" value="UniProtKB-KW"/>
</dbReference>
<dbReference type="GeneID" id="105141832"/>